<dbReference type="RefSeq" id="WP_280833906.1">
    <property type="nucleotide sequence ID" value="NZ_JARXVE010000006.1"/>
</dbReference>
<comment type="caution">
    <text evidence="1">The sequence shown here is derived from an EMBL/GenBank/DDBJ whole genome shotgun (WGS) entry which is preliminary data.</text>
</comment>
<proteinExistence type="predicted"/>
<reference evidence="1 2" key="1">
    <citation type="submission" date="2023-04" db="EMBL/GenBank/DDBJ databases">
        <title>Forest soil microbial communities from Buena Vista Peninsula, Colon Province, Panama.</title>
        <authorList>
            <person name="Bouskill N."/>
        </authorList>
    </citation>
    <scope>NUCLEOTIDE SEQUENCE [LARGE SCALE GENOMIC DNA]</scope>
    <source>
        <strain evidence="1 2">AC80</strain>
    </source>
</reference>
<name>A0ABT6L2X5_9MYCO</name>
<sequence length="296" mass="32225">MNSDQDSIQTLGQVPVLMPPVLPPVSPPSPLRPATTLDEVIANIDTVIEWSIAASSRLGYFAALYKRITVAVKTAVTDGFFENGPRLARLDVAFANRYFDAVNGYLHPDRFAKPTRSWRVSFDAAAREEPIMLQHMLAGVNAHIGLDLGIVAQAVDISTRDMKTDFDRINAVLASQVSGIVTDIDELSPALADVYAVLMKNEIFLIDEAVTNFRDDAWRFAKILAFEPGFVRPVTIRLRDLTVAGQGALIYDTPGLVGLIQSAINAVAARESRDIVHNIRVLDEIAATPAAISTSL</sequence>
<dbReference type="InterPro" id="IPR046037">
    <property type="entry name" value="DUF5995"/>
</dbReference>
<evidence type="ECO:0000313" key="2">
    <source>
        <dbReference type="Proteomes" id="UP001160130"/>
    </source>
</evidence>
<dbReference type="EMBL" id="JARXVE010000006">
    <property type="protein sequence ID" value="MDH6197307.1"/>
    <property type="molecule type" value="Genomic_DNA"/>
</dbReference>
<keyword evidence="2" id="KW-1185">Reference proteome</keyword>
<evidence type="ECO:0000313" key="1">
    <source>
        <dbReference type="EMBL" id="MDH6197307.1"/>
    </source>
</evidence>
<dbReference type="Pfam" id="PF19458">
    <property type="entry name" value="DUF5995"/>
    <property type="match status" value="1"/>
</dbReference>
<dbReference type="Proteomes" id="UP001160130">
    <property type="component" value="Unassembled WGS sequence"/>
</dbReference>
<accession>A0ABT6L2X5</accession>
<organism evidence="1 2">
    <name type="scientific">Mycolicibacterium frederiksbergense</name>
    <dbReference type="NCBI Taxonomy" id="117567"/>
    <lineage>
        <taxon>Bacteria</taxon>
        <taxon>Bacillati</taxon>
        <taxon>Actinomycetota</taxon>
        <taxon>Actinomycetes</taxon>
        <taxon>Mycobacteriales</taxon>
        <taxon>Mycobacteriaceae</taxon>
        <taxon>Mycolicibacterium</taxon>
    </lineage>
</organism>
<protein>
    <submittedName>
        <fullName evidence="1">Uncharacterized protein</fullName>
    </submittedName>
</protein>
<gene>
    <name evidence="1" type="ORF">M2272_003960</name>
</gene>